<dbReference type="GO" id="GO:0008081">
    <property type="term" value="F:phosphoric diester hydrolase activity"/>
    <property type="evidence" value="ECO:0007669"/>
    <property type="project" value="InterPro"/>
</dbReference>
<name>A0A1A9I143_9BACT</name>
<dbReference type="PANTHER" id="PTHR31571:SF1">
    <property type="entry name" value="ALTERED INHERITANCE OF MITOCHONDRIA PROTEIN 6"/>
    <property type="match status" value="1"/>
</dbReference>
<keyword evidence="3" id="KW-1185">Reference proteome</keyword>
<sequence>MKKELFLIGLLMIVVNGYTQSKKYTVANAHSHNDYEQRKPFWEAYRHGFGSVEADVFLVNHQLAVAHNAKDIRPGRELRSLYLDPLRSCIRKNNGFVYADPQKQLNLLIDCKTAGIPTLDAIIRELKEYPDIIDNKSIRIVITGNQPNKDSLFIYPAFIGFDGDLTYRYSGKNLDRVVLFSANFRDYSQWNGEGMPDSASKAALEKAILAAGQAGKPIRFWGAPDNENAWKIFEGMGVGFINTDKIAALSQFLTHRF</sequence>
<dbReference type="KEGG" id="nia:A8C56_04905"/>
<accession>A0A1A9I143</accession>
<dbReference type="InterPro" id="IPR017946">
    <property type="entry name" value="PLC-like_Pdiesterase_TIM-brl"/>
</dbReference>
<dbReference type="CDD" id="cd08577">
    <property type="entry name" value="PI-PLCc_GDPD_SF_unchar3"/>
    <property type="match status" value="1"/>
</dbReference>
<dbReference type="SUPFAM" id="SSF51695">
    <property type="entry name" value="PLC-like phosphodiesterases"/>
    <property type="match status" value="1"/>
</dbReference>
<dbReference type="InterPro" id="IPR051236">
    <property type="entry name" value="HAT_RTT109-like"/>
</dbReference>
<gene>
    <name evidence="2" type="ORF">A8C56_04905</name>
</gene>
<dbReference type="GO" id="GO:0006629">
    <property type="term" value="P:lipid metabolic process"/>
    <property type="evidence" value="ECO:0007669"/>
    <property type="project" value="InterPro"/>
</dbReference>
<dbReference type="RefSeq" id="WP_067752829.1">
    <property type="nucleotide sequence ID" value="NZ_CP015772.1"/>
</dbReference>
<evidence type="ECO:0000256" key="1">
    <source>
        <dbReference type="ARBA" id="ARBA00014286"/>
    </source>
</evidence>
<dbReference type="EMBL" id="CP015772">
    <property type="protein sequence ID" value="ANH80412.1"/>
    <property type="molecule type" value="Genomic_DNA"/>
</dbReference>
<reference evidence="2 3" key="1">
    <citation type="submission" date="2016-05" db="EMBL/GenBank/DDBJ databases">
        <title>Niabella ginsenosidivorans BS26 whole genome sequencing.</title>
        <authorList>
            <person name="Im W.T."/>
            <person name="Siddiqi M.Z."/>
        </authorList>
    </citation>
    <scope>NUCLEOTIDE SEQUENCE [LARGE SCALE GENOMIC DNA]</scope>
    <source>
        <strain evidence="2 3">BS26</strain>
    </source>
</reference>
<proteinExistence type="predicted"/>
<dbReference type="AlphaFoldDB" id="A0A1A9I143"/>
<dbReference type="Proteomes" id="UP000077667">
    <property type="component" value="Chromosome"/>
</dbReference>
<evidence type="ECO:0000313" key="3">
    <source>
        <dbReference type="Proteomes" id="UP000077667"/>
    </source>
</evidence>
<dbReference type="PANTHER" id="PTHR31571">
    <property type="entry name" value="ALTERED INHERITANCE OF MITOCHONDRIA PROTEIN 6"/>
    <property type="match status" value="1"/>
</dbReference>
<evidence type="ECO:0000313" key="2">
    <source>
        <dbReference type="EMBL" id="ANH80412.1"/>
    </source>
</evidence>
<organism evidence="2 3">
    <name type="scientific">Niabella ginsenosidivorans</name>
    <dbReference type="NCBI Taxonomy" id="1176587"/>
    <lineage>
        <taxon>Bacteria</taxon>
        <taxon>Pseudomonadati</taxon>
        <taxon>Bacteroidota</taxon>
        <taxon>Chitinophagia</taxon>
        <taxon>Chitinophagales</taxon>
        <taxon>Chitinophagaceae</taxon>
        <taxon>Niabella</taxon>
    </lineage>
</organism>
<protein>
    <recommendedName>
        <fullName evidence="1">Altered inheritance of mitochondria protein 6</fullName>
    </recommendedName>
</protein>
<dbReference type="STRING" id="1176587.A8C56_04905"/>
<dbReference type="Gene3D" id="3.20.20.190">
    <property type="entry name" value="Phosphatidylinositol (PI) phosphodiesterase"/>
    <property type="match status" value="1"/>
</dbReference>
<dbReference type="InterPro" id="IPR039559">
    <property type="entry name" value="AIM6_PI-PLC-like_dom"/>
</dbReference>